<reference evidence="3 4" key="1">
    <citation type="submission" date="2015-09" db="EMBL/GenBank/DDBJ databases">
        <title>Sorangium comparison.</title>
        <authorList>
            <person name="Zaburannyi N."/>
            <person name="Bunk B."/>
            <person name="Overmann J."/>
            <person name="Mueller R."/>
        </authorList>
    </citation>
    <scope>NUCLEOTIDE SEQUENCE [LARGE SCALE GENOMIC DNA]</scope>
    <source>
        <strain evidence="3 4">So ce836</strain>
    </source>
</reference>
<feature type="region of interest" description="Disordered" evidence="1">
    <location>
        <begin position="23"/>
        <end position="77"/>
    </location>
</feature>
<accession>A0A4P2R6A1</accession>
<organism evidence="3 4">
    <name type="scientific">Sorangium cellulosum</name>
    <name type="common">Polyangium cellulosum</name>
    <dbReference type="NCBI Taxonomy" id="56"/>
    <lineage>
        <taxon>Bacteria</taxon>
        <taxon>Pseudomonadati</taxon>
        <taxon>Myxococcota</taxon>
        <taxon>Polyangia</taxon>
        <taxon>Polyangiales</taxon>
        <taxon>Polyangiaceae</taxon>
        <taxon>Sorangium</taxon>
    </lineage>
</organism>
<name>A0A4P2R6A1_SORCE</name>
<evidence type="ECO:0000256" key="1">
    <source>
        <dbReference type="SAM" id="MobiDB-lite"/>
    </source>
</evidence>
<dbReference type="AlphaFoldDB" id="A0A4P2R6A1"/>
<evidence type="ECO:0000256" key="2">
    <source>
        <dbReference type="SAM" id="SignalP"/>
    </source>
</evidence>
<evidence type="ECO:0000313" key="4">
    <source>
        <dbReference type="Proteomes" id="UP000295497"/>
    </source>
</evidence>
<proteinExistence type="predicted"/>
<dbReference type="EMBL" id="CP012672">
    <property type="protein sequence ID" value="AUX38366.1"/>
    <property type="molecule type" value="Genomic_DNA"/>
</dbReference>
<evidence type="ECO:0008006" key="5">
    <source>
        <dbReference type="Google" id="ProtNLM"/>
    </source>
</evidence>
<sequence>MTRMKLLGMLMVGLALVACGDDGEEGNSGPGGTSSTSGTGGADGTGGNGGTDGTGGNGGTDGTGGNGGETGGDLDDKQLGELTDAEAQAVCDALAASAADITKEDACELFGLITAATPGSGLDCETAKEQCMDEPEEPTEEGMCPTEDFAGCTATVAEFKACTNRQLETVKALTCESDLASVETPPECEAIGEKCPELAGGGDTGGEEP</sequence>
<keyword evidence="2" id="KW-0732">Signal</keyword>
<feature type="chain" id="PRO_5020859309" description="Secreted protein" evidence="2">
    <location>
        <begin position="21"/>
        <end position="209"/>
    </location>
</feature>
<gene>
    <name evidence="3" type="ORF">SOCE836_106100</name>
</gene>
<dbReference type="PROSITE" id="PS51257">
    <property type="entry name" value="PROKAR_LIPOPROTEIN"/>
    <property type="match status" value="1"/>
</dbReference>
<dbReference type="RefSeq" id="WP_237244844.1">
    <property type="nucleotide sequence ID" value="NZ_CP012672.1"/>
</dbReference>
<dbReference type="Proteomes" id="UP000295497">
    <property type="component" value="Chromosome"/>
</dbReference>
<evidence type="ECO:0000313" key="3">
    <source>
        <dbReference type="EMBL" id="AUX38366.1"/>
    </source>
</evidence>
<feature type="signal peptide" evidence="2">
    <location>
        <begin position="1"/>
        <end position="20"/>
    </location>
</feature>
<protein>
    <recommendedName>
        <fullName evidence="5">Secreted protein</fullName>
    </recommendedName>
</protein>
<feature type="compositionally biased region" description="Gly residues" evidence="1">
    <location>
        <begin position="26"/>
        <end position="71"/>
    </location>
</feature>